<organism evidence="1">
    <name type="scientific">viral metagenome</name>
    <dbReference type="NCBI Taxonomy" id="1070528"/>
    <lineage>
        <taxon>unclassified sequences</taxon>
        <taxon>metagenomes</taxon>
        <taxon>organismal metagenomes</taxon>
    </lineage>
</organism>
<evidence type="ECO:0000313" key="1">
    <source>
        <dbReference type="EMBL" id="QHT79308.1"/>
    </source>
</evidence>
<name>A0A6C0HFB6_9ZZZZ</name>
<reference evidence="1" key="1">
    <citation type="journal article" date="2020" name="Nature">
        <title>Giant virus diversity and host interactions through global metagenomics.</title>
        <authorList>
            <person name="Schulz F."/>
            <person name="Roux S."/>
            <person name="Paez-Espino D."/>
            <person name="Jungbluth S."/>
            <person name="Walsh D.A."/>
            <person name="Denef V.J."/>
            <person name="McMahon K.D."/>
            <person name="Konstantinidis K.T."/>
            <person name="Eloe-Fadrosh E.A."/>
            <person name="Kyrpides N.C."/>
            <person name="Woyke T."/>
        </authorList>
    </citation>
    <scope>NUCLEOTIDE SEQUENCE</scope>
    <source>
        <strain evidence="1">GVMAG-M-3300023179-99</strain>
    </source>
</reference>
<dbReference type="AlphaFoldDB" id="A0A6C0HFB6"/>
<proteinExistence type="predicted"/>
<accession>A0A6C0HFB6</accession>
<sequence>MLTVKMADFATKKSHVALMVQGFQTDNRRWARDPIKKLRIPRRVLLINFLQENVLSSKNLQELEHGLNRYKEYRESI</sequence>
<protein>
    <submittedName>
        <fullName evidence="1">Uncharacterized protein</fullName>
    </submittedName>
</protein>
<dbReference type="EMBL" id="MN739947">
    <property type="protein sequence ID" value="QHT79308.1"/>
    <property type="molecule type" value="Genomic_DNA"/>
</dbReference>